<organism evidence="3 4">
    <name type="scientific">Marinobacter qingdaonensis</name>
    <dbReference type="NCBI Taxonomy" id="3108486"/>
    <lineage>
        <taxon>Bacteria</taxon>
        <taxon>Pseudomonadati</taxon>
        <taxon>Pseudomonadota</taxon>
        <taxon>Gammaproteobacteria</taxon>
        <taxon>Pseudomonadales</taxon>
        <taxon>Marinobacteraceae</taxon>
        <taxon>Marinobacter</taxon>
    </lineage>
</organism>
<comment type="caution">
    <text evidence="3">The sequence shown here is derived from an EMBL/GenBank/DDBJ whole genome shotgun (WGS) entry which is preliminary data.</text>
</comment>
<accession>A0ABU5NW21</accession>
<dbReference type="Proteomes" id="UP001305746">
    <property type="component" value="Unassembled WGS sequence"/>
</dbReference>
<proteinExistence type="predicted"/>
<dbReference type="InterPro" id="IPR011990">
    <property type="entry name" value="TPR-like_helical_dom_sf"/>
</dbReference>
<keyword evidence="4" id="KW-1185">Reference proteome</keyword>
<dbReference type="SUPFAM" id="SSF56925">
    <property type="entry name" value="OMPA-like"/>
    <property type="match status" value="1"/>
</dbReference>
<feature type="chain" id="PRO_5046749624" description="Tetratricopeptide repeat-containing protein" evidence="2">
    <location>
        <begin position="24"/>
        <end position="439"/>
    </location>
</feature>
<sequence length="439" mass="49576">MLYRFHLPLLFLACLLATTPALAATDTTSAREQMRAGIAAFQNNDLERARQLLEAAATQLDSRALTYNLGVLYYQLGEYPLAERMFRQLLDTKQRGLAFYNIGLVALAQDNPRKARIAFRNAAAIASAEDNLGKLARAQLDKLGELPPPSQWLALLSVAGGYEENIGLFPDTAPSSLDDSFIESVNVVSGYPWRSGRDALKTQLQLYGRHYTDEQDFNTHLARLDTAWERTLAGYRFSLGVGGDQLWRGGSTQERRARLSGELTTRACQLGSESARCTVKIDAEQVYADTRLDAYDGQHYRLDLRYRAKLADWRGDVRYRLDYDDRDNFDTGREYFSVSPLGQTLKLGLGYALTEALELGTSVGYRLNYYRDKNRLQVPEGLLVINRRDHRLTLGVDGEYRFNDTLSMALNLQWVDNDSNIARYDYDKRTATLGVAVRL</sequence>
<dbReference type="Gene3D" id="1.25.40.10">
    <property type="entry name" value="Tetratricopeptide repeat domain"/>
    <property type="match status" value="1"/>
</dbReference>
<keyword evidence="2" id="KW-0732">Signal</keyword>
<evidence type="ECO:0000313" key="4">
    <source>
        <dbReference type="Proteomes" id="UP001305746"/>
    </source>
</evidence>
<keyword evidence="1" id="KW-0802">TPR repeat</keyword>
<feature type="repeat" description="TPR" evidence="1">
    <location>
        <begin position="63"/>
        <end position="96"/>
    </location>
</feature>
<feature type="signal peptide" evidence="2">
    <location>
        <begin position="1"/>
        <end position="23"/>
    </location>
</feature>
<evidence type="ECO:0000256" key="1">
    <source>
        <dbReference type="PROSITE-ProRule" id="PRU00339"/>
    </source>
</evidence>
<reference evidence="3 4" key="1">
    <citation type="submission" date="2023-12" db="EMBL/GenBank/DDBJ databases">
        <title>Marinobacter qingdaonensis sp. nov., isolated from the intertidal sediment of Qingdao, PR China.</title>
        <authorList>
            <person name="Li Y."/>
        </authorList>
    </citation>
    <scope>NUCLEOTIDE SEQUENCE [LARGE SCALE GENOMIC DNA]</scope>
    <source>
        <strain evidence="3 4">ASW11-75</strain>
    </source>
</reference>
<evidence type="ECO:0000256" key="2">
    <source>
        <dbReference type="SAM" id="SignalP"/>
    </source>
</evidence>
<evidence type="ECO:0000313" key="3">
    <source>
        <dbReference type="EMBL" id="MEA1079986.1"/>
    </source>
</evidence>
<name>A0ABU5NW21_9GAMM</name>
<dbReference type="RefSeq" id="WP_322854502.1">
    <property type="nucleotide sequence ID" value="NZ_JAYDCJ010000003.1"/>
</dbReference>
<dbReference type="PROSITE" id="PS50005">
    <property type="entry name" value="TPR"/>
    <property type="match status" value="1"/>
</dbReference>
<protein>
    <recommendedName>
        <fullName evidence="5">Tetratricopeptide repeat-containing protein</fullName>
    </recommendedName>
</protein>
<dbReference type="InterPro" id="IPR011250">
    <property type="entry name" value="OMP/PagP_B-barrel"/>
</dbReference>
<gene>
    <name evidence="3" type="ORF">U5822_04865</name>
</gene>
<evidence type="ECO:0008006" key="5">
    <source>
        <dbReference type="Google" id="ProtNLM"/>
    </source>
</evidence>
<dbReference type="EMBL" id="JAYDCJ010000003">
    <property type="protein sequence ID" value="MEA1079986.1"/>
    <property type="molecule type" value="Genomic_DNA"/>
</dbReference>
<dbReference type="SUPFAM" id="SSF48452">
    <property type="entry name" value="TPR-like"/>
    <property type="match status" value="1"/>
</dbReference>
<dbReference type="InterPro" id="IPR019734">
    <property type="entry name" value="TPR_rpt"/>
</dbReference>